<organism evidence="2 3">
    <name type="scientific">Clonostachys solani</name>
    <dbReference type="NCBI Taxonomy" id="160281"/>
    <lineage>
        <taxon>Eukaryota</taxon>
        <taxon>Fungi</taxon>
        <taxon>Dikarya</taxon>
        <taxon>Ascomycota</taxon>
        <taxon>Pezizomycotina</taxon>
        <taxon>Sordariomycetes</taxon>
        <taxon>Hypocreomycetidae</taxon>
        <taxon>Hypocreales</taxon>
        <taxon>Bionectriaceae</taxon>
        <taxon>Clonostachys</taxon>
    </lineage>
</organism>
<reference evidence="2 3" key="2">
    <citation type="submission" date="2021-10" db="EMBL/GenBank/DDBJ databases">
        <authorList>
            <person name="Piombo E."/>
        </authorList>
    </citation>
    <scope>NUCLEOTIDE SEQUENCE [LARGE SCALE GENOMIC DNA]</scope>
</reference>
<proteinExistence type="predicted"/>
<reference evidence="3" key="1">
    <citation type="submission" date="2019-06" db="EMBL/GenBank/DDBJ databases">
        <authorList>
            <person name="Broberg M."/>
        </authorList>
    </citation>
    <scope>NUCLEOTIDE SEQUENCE [LARGE SCALE GENOMIC DNA]</scope>
</reference>
<accession>A0A9P0EQC0</accession>
<gene>
    <name evidence="2" type="ORF">CSOL1703_00017792</name>
</gene>
<name>A0A9P0EQC0_9HYPO</name>
<feature type="region of interest" description="Disordered" evidence="1">
    <location>
        <begin position="105"/>
        <end position="124"/>
    </location>
</feature>
<keyword evidence="3" id="KW-1185">Reference proteome</keyword>
<evidence type="ECO:0000256" key="1">
    <source>
        <dbReference type="SAM" id="MobiDB-lite"/>
    </source>
</evidence>
<dbReference type="OrthoDB" id="3759773at2759"/>
<comment type="caution">
    <text evidence="2">The sequence shown here is derived from an EMBL/GenBank/DDBJ whole genome shotgun (WGS) entry which is preliminary data.</text>
</comment>
<dbReference type="EMBL" id="CABFOC020000058">
    <property type="protein sequence ID" value="CAH0055688.1"/>
    <property type="molecule type" value="Genomic_DNA"/>
</dbReference>
<evidence type="ECO:0000313" key="2">
    <source>
        <dbReference type="EMBL" id="CAH0055688.1"/>
    </source>
</evidence>
<dbReference type="AlphaFoldDB" id="A0A9P0EQC0"/>
<sequence>MACFKLEEDYYCLHAYLPQNTSSSLQKLALEYVHLSQKDLEAFCRLLGPNPVSVQISVTTLVDGSWSNALEILRSQVSPCSRSRDCKVSFFYLAGGEFGMVPVFDYETDDDNESQDEAQEDYGS</sequence>
<evidence type="ECO:0000313" key="3">
    <source>
        <dbReference type="Proteomes" id="UP000775872"/>
    </source>
</evidence>
<dbReference type="Proteomes" id="UP000775872">
    <property type="component" value="Unassembled WGS sequence"/>
</dbReference>
<protein>
    <submittedName>
        <fullName evidence="2">Uncharacterized protein</fullName>
    </submittedName>
</protein>
<feature type="compositionally biased region" description="Acidic residues" evidence="1">
    <location>
        <begin position="106"/>
        <end position="124"/>
    </location>
</feature>